<dbReference type="PATRIC" id="fig|1185652.3.peg.1733"/>
<proteinExistence type="predicted"/>
<reference evidence="1 2" key="1">
    <citation type="journal article" date="2012" name="J. Bacteriol.">
        <title>Complete genome sequence of the broad-host-range strain Sinorhizobium fredii USDA257.</title>
        <authorList>
            <person name="Schuldes J."/>
            <person name="Rodriguez Orbegoso M."/>
            <person name="Schmeisser C."/>
            <person name="Krishnan H.B."/>
            <person name="Daniel R."/>
            <person name="Streit W.R."/>
        </authorList>
    </citation>
    <scope>NUCLEOTIDE SEQUENCE [LARGE SCALE GENOMIC DNA]</scope>
    <source>
        <strain evidence="1 2">USDA 257</strain>
    </source>
</reference>
<dbReference type="EMBL" id="CP003563">
    <property type="protein sequence ID" value="AFL50257.1"/>
    <property type="molecule type" value="Genomic_DNA"/>
</dbReference>
<dbReference type="KEGG" id="sfd:USDA257_c16690"/>
<protein>
    <submittedName>
        <fullName evidence="1">Uncharacterized protein</fullName>
    </submittedName>
</protein>
<dbReference type="STRING" id="1185652.USDA257_c16690"/>
<name>I3X301_SINF2</name>
<dbReference type="Proteomes" id="UP000006180">
    <property type="component" value="Chromosome"/>
</dbReference>
<dbReference type="AlphaFoldDB" id="I3X301"/>
<evidence type="ECO:0000313" key="1">
    <source>
        <dbReference type="EMBL" id="AFL50257.1"/>
    </source>
</evidence>
<evidence type="ECO:0000313" key="2">
    <source>
        <dbReference type="Proteomes" id="UP000006180"/>
    </source>
</evidence>
<sequence length="57" mass="6620">MTREKEEARLRIVQFVPGDNREARQKLTYLAAYLLATRGSLKVPEMEAVMRRTKPIS</sequence>
<gene>
    <name evidence="1" type="ORF">USDA257_c16690</name>
</gene>
<organism evidence="1 2">
    <name type="scientific">Sinorhizobium fredii (strain USDA 257)</name>
    <dbReference type="NCBI Taxonomy" id="1185652"/>
    <lineage>
        <taxon>Bacteria</taxon>
        <taxon>Pseudomonadati</taxon>
        <taxon>Pseudomonadota</taxon>
        <taxon>Alphaproteobacteria</taxon>
        <taxon>Hyphomicrobiales</taxon>
        <taxon>Rhizobiaceae</taxon>
        <taxon>Sinorhizobium/Ensifer group</taxon>
        <taxon>Sinorhizobium</taxon>
    </lineage>
</organism>
<accession>I3X301</accession>
<dbReference type="HOGENOM" id="CLU_2994279_0_0_5"/>